<dbReference type="InterPro" id="IPR012373">
    <property type="entry name" value="Ferrdict_sens_TM"/>
</dbReference>
<dbReference type="Pfam" id="PF16344">
    <property type="entry name" value="FecR_C"/>
    <property type="match status" value="1"/>
</dbReference>
<dbReference type="EMBL" id="JAQMRD010000005">
    <property type="protein sequence ID" value="MDB9222520.1"/>
    <property type="molecule type" value="Genomic_DNA"/>
</dbReference>
<feature type="domain" description="FecR protein" evidence="2">
    <location>
        <begin position="190"/>
        <end position="276"/>
    </location>
</feature>
<evidence type="ECO:0000259" key="2">
    <source>
        <dbReference type="Pfam" id="PF04773"/>
    </source>
</evidence>
<dbReference type="GO" id="GO:0016989">
    <property type="term" value="F:sigma factor antagonist activity"/>
    <property type="evidence" value="ECO:0007669"/>
    <property type="project" value="TreeGrafter"/>
</dbReference>
<feature type="transmembrane region" description="Helical" evidence="1">
    <location>
        <begin position="82"/>
        <end position="105"/>
    </location>
</feature>
<dbReference type="PANTHER" id="PTHR30273">
    <property type="entry name" value="PERIPLASMIC SIGNAL SENSOR AND SIGMA FACTOR ACTIVATOR FECR-RELATED"/>
    <property type="match status" value="1"/>
</dbReference>
<evidence type="ECO:0000313" key="5">
    <source>
        <dbReference type="Proteomes" id="UP001212263"/>
    </source>
</evidence>
<dbReference type="PANTHER" id="PTHR30273:SF2">
    <property type="entry name" value="PROTEIN FECR"/>
    <property type="match status" value="1"/>
</dbReference>
<dbReference type="AlphaFoldDB" id="A0AAW6FGN3"/>
<evidence type="ECO:0000256" key="1">
    <source>
        <dbReference type="SAM" id="Phobius"/>
    </source>
</evidence>
<dbReference type="Gene3D" id="2.60.120.1440">
    <property type="match status" value="1"/>
</dbReference>
<gene>
    <name evidence="4" type="ORF">PN645_05805</name>
</gene>
<reference evidence="4" key="1">
    <citation type="submission" date="2023-01" db="EMBL/GenBank/DDBJ databases">
        <title>Human gut microbiome strain richness.</title>
        <authorList>
            <person name="Chen-Liaw A."/>
        </authorList>
    </citation>
    <scope>NUCLEOTIDE SEQUENCE</scope>
    <source>
        <strain evidence="4">RTP21484st1_B7_RTP21484_190118</strain>
    </source>
</reference>
<sequence length="393" mass="44514">MERKSHISESELMDFFNDSLSVEEKQVILDWKELSEENRRLFEKVRKENLLLKEVVRAKLLRGDYSAIRARIGRRRRRVVRWTYRVAAIAAVAVIAVMLYVGPLWRHTVDKEPKTLARIGPPARTAILELSNGERHYLEGGEILFTEEEGFRRAVNSGKVVYDKKQETDRLPGEKSFVYHKITVPRGAGIYHVRLHDGSVIWLNSDSRLEYPEKFAREERRVRIVGEAFFKVIRDTARPFVVETAGQAVTVLGTEFNVNAYPSEPVATTLVSGRVKVTSAKSSYAVVLDPGERSVLGEDGRLAVCPVKISDVISWKDGMISIENMSLREILKIVSRAYNVDFDLKAGAMGDMVLQGSISSDENLEVFLRVLGKVADVEFQMKTDGRIEVSQNK</sequence>
<comment type="caution">
    <text evidence="4">The sequence shown here is derived from an EMBL/GenBank/DDBJ whole genome shotgun (WGS) entry which is preliminary data.</text>
</comment>
<dbReference type="Pfam" id="PF04773">
    <property type="entry name" value="FecR"/>
    <property type="match status" value="1"/>
</dbReference>
<dbReference type="InterPro" id="IPR032508">
    <property type="entry name" value="FecR_C"/>
</dbReference>
<name>A0AAW6FGN3_9BACT</name>
<dbReference type="Gene3D" id="3.55.50.30">
    <property type="match status" value="1"/>
</dbReference>
<proteinExistence type="predicted"/>
<feature type="domain" description="Protein FecR C-terminal" evidence="3">
    <location>
        <begin position="321"/>
        <end position="384"/>
    </location>
</feature>
<evidence type="ECO:0000313" key="4">
    <source>
        <dbReference type="EMBL" id="MDB9222520.1"/>
    </source>
</evidence>
<evidence type="ECO:0000259" key="3">
    <source>
        <dbReference type="Pfam" id="PF16344"/>
    </source>
</evidence>
<dbReference type="Proteomes" id="UP001212263">
    <property type="component" value="Unassembled WGS sequence"/>
</dbReference>
<dbReference type="RefSeq" id="WP_272055089.1">
    <property type="nucleotide sequence ID" value="NZ_JAQMRB010000041.1"/>
</dbReference>
<dbReference type="InterPro" id="IPR006860">
    <property type="entry name" value="FecR"/>
</dbReference>
<keyword evidence="1" id="KW-0472">Membrane</keyword>
<protein>
    <submittedName>
        <fullName evidence="4">FecR domain-containing protein</fullName>
    </submittedName>
</protein>
<accession>A0AAW6FGN3</accession>
<keyword evidence="1" id="KW-0812">Transmembrane</keyword>
<keyword evidence="1" id="KW-1133">Transmembrane helix</keyword>
<organism evidence="4 5">
    <name type="scientific">Odoribacter splanchnicus</name>
    <dbReference type="NCBI Taxonomy" id="28118"/>
    <lineage>
        <taxon>Bacteria</taxon>
        <taxon>Pseudomonadati</taxon>
        <taxon>Bacteroidota</taxon>
        <taxon>Bacteroidia</taxon>
        <taxon>Bacteroidales</taxon>
        <taxon>Odoribacteraceae</taxon>
        <taxon>Odoribacter</taxon>
    </lineage>
</organism>